<accession>A0A1W0XBQ7</accession>
<dbReference type="Proteomes" id="UP000192578">
    <property type="component" value="Unassembled WGS sequence"/>
</dbReference>
<evidence type="ECO:0000313" key="1">
    <source>
        <dbReference type="EMBL" id="OQV24943.1"/>
    </source>
</evidence>
<proteinExistence type="predicted"/>
<sequence>MDPSLTSSDQVPMDIKPCTKLAVSIDEAFSDHGHLGECSSTPIKLEEFDEGDTIQLPESYCSFESISPTYSGSNTDDMTAMDFVLAGSCTADMDDNSSADDISIQLASSTQDEDKSSTSCEGCRCRSDILLSSFVKKSMKLERLKAKRNNQFLTEIKAISKRTSTTGLSNTSQQSIFTESVQYVKQPHMIKEPEFKTQIVIEKAGAFVNKLEIFPNSAHHTEFSFLTCDRRGAWEIHLNPPADPARKVTLHSEVLERLQWSAYLNLDLLCITVKFGQSCNQNVARGLSELISA</sequence>
<protein>
    <submittedName>
        <fullName evidence="1">Uncharacterized protein</fullName>
    </submittedName>
</protein>
<comment type="caution">
    <text evidence="1">The sequence shown here is derived from an EMBL/GenBank/DDBJ whole genome shotgun (WGS) entry which is preliminary data.</text>
</comment>
<dbReference type="AlphaFoldDB" id="A0A1W0XBQ7"/>
<reference evidence="2" key="1">
    <citation type="submission" date="2017-01" db="EMBL/GenBank/DDBJ databases">
        <title>Comparative genomics of anhydrobiosis in the tardigrade Hypsibius dujardini.</title>
        <authorList>
            <person name="Yoshida Y."/>
            <person name="Koutsovoulos G."/>
            <person name="Laetsch D."/>
            <person name="Stevens L."/>
            <person name="Kumar S."/>
            <person name="Horikawa D."/>
            <person name="Ishino K."/>
            <person name="Komine S."/>
            <person name="Tomita M."/>
            <person name="Blaxter M."/>
            <person name="Arakawa K."/>
        </authorList>
    </citation>
    <scope>NUCLEOTIDE SEQUENCE [LARGE SCALE GENOMIC DNA]</scope>
    <source>
        <strain evidence="2">Z151</strain>
    </source>
</reference>
<dbReference type="EMBL" id="MTYJ01000004">
    <property type="protein sequence ID" value="OQV24943.1"/>
    <property type="molecule type" value="Genomic_DNA"/>
</dbReference>
<name>A0A1W0XBQ7_HYPEX</name>
<gene>
    <name evidence="1" type="ORF">BV898_01153</name>
</gene>
<organism evidence="1 2">
    <name type="scientific">Hypsibius exemplaris</name>
    <name type="common">Freshwater tardigrade</name>
    <dbReference type="NCBI Taxonomy" id="2072580"/>
    <lineage>
        <taxon>Eukaryota</taxon>
        <taxon>Metazoa</taxon>
        <taxon>Ecdysozoa</taxon>
        <taxon>Tardigrada</taxon>
        <taxon>Eutardigrada</taxon>
        <taxon>Parachela</taxon>
        <taxon>Hypsibioidea</taxon>
        <taxon>Hypsibiidae</taxon>
        <taxon>Hypsibius</taxon>
    </lineage>
</organism>
<keyword evidence="2" id="KW-1185">Reference proteome</keyword>
<evidence type="ECO:0000313" key="2">
    <source>
        <dbReference type="Proteomes" id="UP000192578"/>
    </source>
</evidence>